<dbReference type="Pfam" id="PF13474">
    <property type="entry name" value="SnoaL_3"/>
    <property type="match status" value="1"/>
</dbReference>
<gene>
    <name evidence="3" type="ORF">Q0590_34510</name>
</gene>
<protein>
    <submittedName>
        <fullName evidence="3">SgcJ/EcaC family oxidoreductase</fullName>
    </submittedName>
</protein>
<evidence type="ECO:0000313" key="4">
    <source>
        <dbReference type="Proteomes" id="UP001168528"/>
    </source>
</evidence>
<sequence>MKMISIKNLIMVFALASTIMTLQAQTRSDTMAIQAILDQEVTSWNKGDAHTYSQHFATDGSFTNIVGMFFIGHKHFLERHEQIFKGVFNKTLLNQKLVSLRFLGPNMAIVETLTWISGFSKGGPPPGTKLDAKGRLYTRLMQVMIKESNGWKIVTYHNVDVKPGIPVPEVE</sequence>
<dbReference type="RefSeq" id="WP_302042235.1">
    <property type="nucleotide sequence ID" value="NZ_JAUKPO010000059.1"/>
</dbReference>
<dbReference type="InterPro" id="IPR032710">
    <property type="entry name" value="NTF2-like_dom_sf"/>
</dbReference>
<dbReference type="Gene3D" id="3.10.450.50">
    <property type="match status" value="1"/>
</dbReference>
<evidence type="ECO:0000256" key="1">
    <source>
        <dbReference type="SAM" id="SignalP"/>
    </source>
</evidence>
<dbReference type="SUPFAM" id="SSF54427">
    <property type="entry name" value="NTF2-like"/>
    <property type="match status" value="1"/>
</dbReference>
<feature type="chain" id="PRO_5046705858" evidence="1">
    <location>
        <begin position="25"/>
        <end position="171"/>
    </location>
</feature>
<keyword evidence="4" id="KW-1185">Reference proteome</keyword>
<name>A0ABT8RJJ5_9BACT</name>
<comment type="caution">
    <text evidence="3">The sequence shown here is derived from an EMBL/GenBank/DDBJ whole genome shotgun (WGS) entry which is preliminary data.</text>
</comment>
<dbReference type="InterPro" id="IPR011944">
    <property type="entry name" value="Steroid_delta5-4_isomerase"/>
</dbReference>
<dbReference type="EMBL" id="JAUKPO010000059">
    <property type="protein sequence ID" value="MDO1451438.1"/>
    <property type="molecule type" value="Genomic_DNA"/>
</dbReference>
<dbReference type="NCBIfam" id="TIGR02246">
    <property type="entry name" value="SgcJ/EcaC family oxidoreductase"/>
    <property type="match status" value="1"/>
</dbReference>
<keyword evidence="1" id="KW-0732">Signal</keyword>
<accession>A0ABT8RJJ5</accession>
<organism evidence="3 4">
    <name type="scientific">Rhodocytophaga aerolata</name>
    <dbReference type="NCBI Taxonomy" id="455078"/>
    <lineage>
        <taxon>Bacteria</taxon>
        <taxon>Pseudomonadati</taxon>
        <taxon>Bacteroidota</taxon>
        <taxon>Cytophagia</taxon>
        <taxon>Cytophagales</taxon>
        <taxon>Rhodocytophagaceae</taxon>
        <taxon>Rhodocytophaga</taxon>
    </lineage>
</organism>
<feature type="signal peptide" evidence="1">
    <location>
        <begin position="1"/>
        <end position="24"/>
    </location>
</feature>
<evidence type="ECO:0000259" key="2">
    <source>
        <dbReference type="Pfam" id="PF13474"/>
    </source>
</evidence>
<dbReference type="Proteomes" id="UP001168528">
    <property type="component" value="Unassembled WGS sequence"/>
</dbReference>
<evidence type="ECO:0000313" key="3">
    <source>
        <dbReference type="EMBL" id="MDO1451438.1"/>
    </source>
</evidence>
<reference evidence="3" key="1">
    <citation type="submission" date="2023-07" db="EMBL/GenBank/DDBJ databases">
        <title>The genome sequence of Rhodocytophaga aerolata KACC 12507.</title>
        <authorList>
            <person name="Zhang X."/>
        </authorList>
    </citation>
    <scope>NUCLEOTIDE SEQUENCE</scope>
    <source>
        <strain evidence="3">KACC 12507</strain>
    </source>
</reference>
<feature type="domain" description="SnoaL-like" evidence="2">
    <location>
        <begin position="33"/>
        <end position="157"/>
    </location>
</feature>
<dbReference type="InterPro" id="IPR037401">
    <property type="entry name" value="SnoaL-like"/>
</dbReference>
<proteinExistence type="predicted"/>